<dbReference type="AlphaFoldDB" id="A0A290Z5D1"/>
<evidence type="ECO:0000313" key="1">
    <source>
        <dbReference type="EMBL" id="ATE54163.1"/>
    </source>
</evidence>
<organism evidence="1 2">
    <name type="scientific">Actinosynnema pretiosum</name>
    <dbReference type="NCBI Taxonomy" id="42197"/>
    <lineage>
        <taxon>Bacteria</taxon>
        <taxon>Bacillati</taxon>
        <taxon>Actinomycetota</taxon>
        <taxon>Actinomycetes</taxon>
        <taxon>Pseudonocardiales</taxon>
        <taxon>Pseudonocardiaceae</taxon>
        <taxon>Actinosynnema</taxon>
    </lineage>
</organism>
<dbReference type="RefSeq" id="WP_096493083.1">
    <property type="nucleotide sequence ID" value="NZ_CP023445.1"/>
</dbReference>
<dbReference type="Proteomes" id="UP000218505">
    <property type="component" value="Chromosome"/>
</dbReference>
<accession>A0A290Z5D1</accession>
<name>A0A290Z5D1_9PSEU</name>
<sequence length="165" mass="17809">MATTIPVPIAFALPQGWIAAPPDEVGSPGAAFVALRPPAIDGFTPNISVTGDFETRSLAELADEAVERLREGVGRLQVGQRTEVGTEESPALTQTLRIQTVLRGRTTELVQSQVLIGMRGSEDPSRVVVLRVVLTSTLERFESVVEEFRQFVSTIEPDRTAGGRP</sequence>
<keyword evidence="2" id="KW-1185">Reference proteome</keyword>
<gene>
    <name evidence="1" type="ORF">CNX65_13405</name>
</gene>
<proteinExistence type="predicted"/>
<evidence type="ECO:0008006" key="3">
    <source>
        <dbReference type="Google" id="ProtNLM"/>
    </source>
</evidence>
<reference evidence="1" key="1">
    <citation type="submission" date="2017-09" db="EMBL/GenBank/DDBJ databases">
        <title>Complete Genome Sequence of ansamitocin-producing Bacterium Actinosynnema pretiosum X47.</title>
        <authorList>
            <person name="Cao G."/>
            <person name="Zong G."/>
            <person name="Zhong C."/>
            <person name="Fu J."/>
        </authorList>
    </citation>
    <scope>NUCLEOTIDE SEQUENCE [LARGE SCALE GENOMIC DNA]</scope>
    <source>
        <strain evidence="1">X47</strain>
    </source>
</reference>
<dbReference type="EMBL" id="CP023445">
    <property type="protein sequence ID" value="ATE54163.1"/>
    <property type="molecule type" value="Genomic_DNA"/>
</dbReference>
<evidence type="ECO:0000313" key="2">
    <source>
        <dbReference type="Proteomes" id="UP000218505"/>
    </source>
</evidence>
<dbReference type="KEGG" id="apre:CNX65_13405"/>
<dbReference type="Gene3D" id="3.40.1000.10">
    <property type="entry name" value="Mog1/PsbP, alpha/beta/alpha sandwich"/>
    <property type="match status" value="1"/>
</dbReference>
<protein>
    <recommendedName>
        <fullName evidence="3">DUF1795 domain-containing protein</fullName>
    </recommendedName>
</protein>